<dbReference type="Proteomes" id="UP001149163">
    <property type="component" value="Unassembled WGS sequence"/>
</dbReference>
<evidence type="ECO:0000313" key="2">
    <source>
        <dbReference type="EMBL" id="KAJ5159513.1"/>
    </source>
</evidence>
<protein>
    <recommendedName>
        <fullName evidence="1">RNA 3'-terminal phosphate cyclase domain-containing protein</fullName>
    </recommendedName>
</protein>
<reference evidence="2" key="1">
    <citation type="submission" date="2022-11" db="EMBL/GenBank/DDBJ databases">
        <authorList>
            <person name="Petersen C."/>
        </authorList>
    </citation>
    <scope>NUCLEOTIDE SEQUENCE</scope>
    <source>
        <strain evidence="2">IBT 26290</strain>
    </source>
</reference>
<feature type="domain" description="RNA 3'-terminal phosphate cyclase" evidence="1">
    <location>
        <begin position="18"/>
        <end position="361"/>
    </location>
</feature>
<organism evidence="2 3">
    <name type="scientific">Penicillium canariense</name>
    <dbReference type="NCBI Taxonomy" id="189055"/>
    <lineage>
        <taxon>Eukaryota</taxon>
        <taxon>Fungi</taxon>
        <taxon>Dikarya</taxon>
        <taxon>Ascomycota</taxon>
        <taxon>Pezizomycotina</taxon>
        <taxon>Eurotiomycetes</taxon>
        <taxon>Eurotiomycetidae</taxon>
        <taxon>Eurotiales</taxon>
        <taxon>Aspergillaceae</taxon>
        <taxon>Penicillium</taxon>
    </lineage>
</organism>
<comment type="caution">
    <text evidence="2">The sequence shown here is derived from an EMBL/GenBank/DDBJ whole genome shotgun (WGS) entry which is preliminary data.</text>
</comment>
<dbReference type="GO" id="GO:0005634">
    <property type="term" value="C:nucleus"/>
    <property type="evidence" value="ECO:0007669"/>
    <property type="project" value="TreeGrafter"/>
</dbReference>
<dbReference type="Gene3D" id="3.30.360.20">
    <property type="entry name" value="RNA 3'-terminal phosphate cyclase, insert domain"/>
    <property type="match status" value="1"/>
</dbReference>
<dbReference type="InterPro" id="IPR000228">
    <property type="entry name" value="RNA3'_term_phos_cyc"/>
</dbReference>
<accession>A0A9W9LJG5</accession>
<sequence length="495" mass="54644">MGSISKEDLILIEGTRYEGGGGLIRDTLSYATLLNKPVRVESIRACRPGKGGLRLEHTDSINAMVKLSASTVEGNTPYSRKITFYPYATLEDSSCGRDPLYSLEFQVEGAAAIFMIAVLPYIFFSTLGPVNSSFANERIGCGIDLNIRAGTLCVRAPSYAYVQQVLIPTFQSINIGEENLKVYNDHEQGWHTEFGHTPGRMRVWAKPFNKPLPAFQLERRGTVVRIRATIHGPGETLDVFHEIVRREIKHALKPGWSSSVEVHTDAFASVAPGQYHLLLVAETELPRAYLGYEQIYPQRGGLSRGLQNSSEELSKYITLVCIRGLYDELARGNAVDEHLEDILVPYQVLADGFSSTTAERNAGLVQENENLAIPFGGLEKRVPRFIKQPEYDTIKALCIDSISPCNSKQGFLVTVLDEASVAHEASLAGHPSWHGFQLFLRRIVDPIDRFSAALDILSQAAGSTGLLIWGSIRIVIQVGGIVLETMKVRLIQVPC</sequence>
<dbReference type="SUPFAM" id="SSF55205">
    <property type="entry name" value="EPT/RTPC-like"/>
    <property type="match status" value="1"/>
</dbReference>
<dbReference type="AlphaFoldDB" id="A0A9W9LJG5"/>
<dbReference type="GO" id="GO:0003963">
    <property type="term" value="F:RNA-3'-phosphate cyclase activity"/>
    <property type="evidence" value="ECO:0007669"/>
    <property type="project" value="TreeGrafter"/>
</dbReference>
<dbReference type="OrthoDB" id="25029at2759"/>
<gene>
    <name evidence="2" type="ORF">N7482_006517</name>
</gene>
<dbReference type="GO" id="GO:0006396">
    <property type="term" value="P:RNA processing"/>
    <property type="evidence" value="ECO:0007669"/>
    <property type="project" value="InterPro"/>
</dbReference>
<keyword evidence="3" id="KW-1185">Reference proteome</keyword>
<dbReference type="InterPro" id="IPR037136">
    <property type="entry name" value="RNA3'_phos_cyclase_dom_sf"/>
</dbReference>
<proteinExistence type="predicted"/>
<dbReference type="RefSeq" id="XP_056541071.1">
    <property type="nucleotide sequence ID" value="XM_056688642.1"/>
</dbReference>
<dbReference type="Gene3D" id="3.65.10.20">
    <property type="entry name" value="RNA 3'-terminal phosphate cyclase domain"/>
    <property type="match status" value="1"/>
</dbReference>
<dbReference type="Pfam" id="PF01137">
    <property type="entry name" value="RTC"/>
    <property type="match status" value="1"/>
</dbReference>
<dbReference type="InterPro" id="IPR023797">
    <property type="entry name" value="RNA3'_phos_cyclase_dom"/>
</dbReference>
<dbReference type="EMBL" id="JAPQKN010000004">
    <property type="protein sequence ID" value="KAJ5159513.1"/>
    <property type="molecule type" value="Genomic_DNA"/>
</dbReference>
<evidence type="ECO:0000313" key="3">
    <source>
        <dbReference type="Proteomes" id="UP001149163"/>
    </source>
</evidence>
<reference evidence="2" key="2">
    <citation type="journal article" date="2023" name="IMA Fungus">
        <title>Comparative genomic study of the Penicillium genus elucidates a diverse pangenome and 15 lateral gene transfer events.</title>
        <authorList>
            <person name="Petersen C."/>
            <person name="Sorensen T."/>
            <person name="Nielsen M.R."/>
            <person name="Sondergaard T.E."/>
            <person name="Sorensen J.L."/>
            <person name="Fitzpatrick D.A."/>
            <person name="Frisvad J.C."/>
            <person name="Nielsen K.L."/>
        </authorList>
    </citation>
    <scope>NUCLEOTIDE SEQUENCE</scope>
    <source>
        <strain evidence="2">IBT 26290</strain>
    </source>
</reference>
<evidence type="ECO:0000259" key="1">
    <source>
        <dbReference type="Pfam" id="PF01137"/>
    </source>
</evidence>
<dbReference type="PANTHER" id="PTHR11096:SF0">
    <property type="entry name" value="RNA 3'-TERMINAL PHOSPHATE CYCLASE"/>
    <property type="match status" value="1"/>
</dbReference>
<dbReference type="InterPro" id="IPR036553">
    <property type="entry name" value="RPTC_insert"/>
</dbReference>
<dbReference type="PANTHER" id="PTHR11096">
    <property type="entry name" value="RNA 3' TERMINAL PHOSPHATE CYCLASE"/>
    <property type="match status" value="1"/>
</dbReference>
<name>A0A9W9LJG5_9EURO</name>
<dbReference type="GeneID" id="81427818"/>
<dbReference type="InterPro" id="IPR013792">
    <property type="entry name" value="RNA3'P_cycl/enolpyr_Trfase_a/b"/>
</dbReference>